<evidence type="ECO:0000313" key="1">
    <source>
        <dbReference type="EMBL" id="CAI9914907.1"/>
    </source>
</evidence>
<accession>A0AA86TFM7</accession>
<reference evidence="2 3" key="2">
    <citation type="submission" date="2024-07" db="EMBL/GenBank/DDBJ databases">
        <authorList>
            <person name="Akdeniz Z."/>
        </authorList>
    </citation>
    <scope>NUCLEOTIDE SEQUENCE [LARGE SCALE GENOMIC DNA]</scope>
</reference>
<evidence type="ECO:0000313" key="2">
    <source>
        <dbReference type="EMBL" id="CAL6025606.1"/>
    </source>
</evidence>
<dbReference type="EMBL" id="CAXDID020000100">
    <property type="protein sequence ID" value="CAL6025606.1"/>
    <property type="molecule type" value="Genomic_DNA"/>
</dbReference>
<gene>
    <name evidence="1" type="ORF">HINF_LOCUS2552</name>
    <name evidence="2" type="ORF">HINF_LOCUS30442</name>
</gene>
<evidence type="ECO:0000313" key="3">
    <source>
        <dbReference type="Proteomes" id="UP001642409"/>
    </source>
</evidence>
<organism evidence="1">
    <name type="scientific">Hexamita inflata</name>
    <dbReference type="NCBI Taxonomy" id="28002"/>
    <lineage>
        <taxon>Eukaryota</taxon>
        <taxon>Metamonada</taxon>
        <taxon>Diplomonadida</taxon>
        <taxon>Hexamitidae</taxon>
        <taxon>Hexamitinae</taxon>
        <taxon>Hexamita</taxon>
    </lineage>
</organism>
<sequence>MGATQTVISQSQMMNCFPIFNDLHIYVVISGSKLLICNLNQEVLFQKRIQFNFYEQNKKDKQEQQILRAYLQYQPVISKGKIYFMCENRIFQLQNSNVEEIVQFPLITEQTIPHDYFICQFFSYNDDLYVSNLMGVIYLVDNGKLHYVSKFKGQFYQYCNTVLCFSNSDGYIYQLVDQFRFEKLFVVGDNWQLIFCGGGLLIGLVNEYYVIIDILNKNIAYRTQDQVYNKLNITQILELSHSGLCLARSQQSTFLSSNVISQHENEYVNFIQRQMSTFKSYSVEMCKLISNFDQELASKYSKQFISLQYLQNNILHFAKQKYKTRLFSYLDLYLVFDDYSILIINESNQILIQYDQFISPFIQNKHLQYQNTFCMKESKFNPEYFKSVNCNSELYFQIIDSVFVLRGHQLVFVASIPILSMNWSGSVCFKLFCIENELFAMNGHREVYKLCSGQCESGFVFQKVNVLWSPSQL</sequence>
<dbReference type="Proteomes" id="UP001642409">
    <property type="component" value="Unassembled WGS sequence"/>
</dbReference>
<dbReference type="AlphaFoldDB" id="A0AA86TFM7"/>
<proteinExistence type="predicted"/>
<protein>
    <submittedName>
        <fullName evidence="1">Uncharacterized protein</fullName>
    </submittedName>
</protein>
<comment type="caution">
    <text evidence="1">The sequence shown here is derived from an EMBL/GenBank/DDBJ whole genome shotgun (WGS) entry which is preliminary data.</text>
</comment>
<keyword evidence="3" id="KW-1185">Reference proteome</keyword>
<name>A0AA86TFM7_9EUKA</name>
<dbReference type="EMBL" id="CATOUU010000062">
    <property type="protein sequence ID" value="CAI9914907.1"/>
    <property type="molecule type" value="Genomic_DNA"/>
</dbReference>
<reference evidence="1" key="1">
    <citation type="submission" date="2023-06" db="EMBL/GenBank/DDBJ databases">
        <authorList>
            <person name="Kurt Z."/>
        </authorList>
    </citation>
    <scope>NUCLEOTIDE SEQUENCE</scope>
</reference>